<sequence>MPHARKFLTWYRGSVLPYASLWSTLLRATWLNDLRKGDIYTFARIENVSALDLDARSGGSEDVVRLVADALDEPYSSFSDFCLKNQIPQWLYLDHASSQPRWCPQCIVLGYHTWLMSIKLVMECPIHHVQLRSHCEKCGVNFKMGLGGLAVRNLGCRCGSKWVASPYSMRRPTLAQEGINAWSEVAQWVQNSGKMHVNKERSRPDSAEQLALTERWCSELGISYPNCFEKAEKFWLFTKSSVADWTPYSASTSIKGKNIVGKYYSELEHSPQLSVYRAMSRHLRRQAKEDLDQRVLESSRIKDPFSLSREFFRRKTVRNAFLEMLWTRRLENHAYLWRWPRRKLSDDSKKFAIIFENFIGKSQNFNFTQSASYRYDTWLQYHYSALVCLLAWGDAIRQIEKSMDENWADWTIDDVNWKEGRVAWYSIEQDEKLLFFGCTKNKLEAPFSFDVRMQPTSSESNLENLYKNKYAIEMPGENQMDLKSVKALRGLGGFLKEAVSESFFYYGECKIKCILFDRFFNFAATTPDGVLQAWGYDKESALKSIQNTVVFFCGNYGKTSSSGVRYSIGFGPNNIFTLDLLN</sequence>
<reference evidence="1 2" key="1">
    <citation type="submission" date="2016-10" db="EMBL/GenBank/DDBJ databases">
        <authorList>
            <person name="de Groot N.N."/>
        </authorList>
    </citation>
    <scope>NUCLEOTIDE SEQUENCE [LARGE SCALE GENOMIC DNA]</scope>
    <source>
        <strain evidence="1 2">R-24608</strain>
    </source>
</reference>
<dbReference type="Proteomes" id="UP000183656">
    <property type="component" value="Unassembled WGS sequence"/>
</dbReference>
<protein>
    <recommendedName>
        <fullName evidence="3">TniQ protein</fullName>
    </recommendedName>
</protein>
<dbReference type="EMBL" id="FPBX01000032">
    <property type="protein sequence ID" value="SFU89535.1"/>
    <property type="molecule type" value="Genomic_DNA"/>
</dbReference>
<evidence type="ECO:0000313" key="1">
    <source>
        <dbReference type="EMBL" id="SFU89535.1"/>
    </source>
</evidence>
<keyword evidence="2" id="KW-1185">Reference proteome</keyword>
<organism evidence="1 2">
    <name type="scientific">Paenacidovorax caeni</name>
    <dbReference type="NCBI Taxonomy" id="343013"/>
    <lineage>
        <taxon>Bacteria</taxon>
        <taxon>Pseudomonadati</taxon>
        <taxon>Pseudomonadota</taxon>
        <taxon>Betaproteobacteria</taxon>
        <taxon>Burkholderiales</taxon>
        <taxon>Comamonadaceae</taxon>
        <taxon>Paenacidovorax</taxon>
    </lineage>
</organism>
<proteinExistence type="predicted"/>
<dbReference type="STRING" id="343013.SAMN04489707_103243"/>
<evidence type="ECO:0008006" key="3">
    <source>
        <dbReference type="Google" id="ProtNLM"/>
    </source>
</evidence>
<gene>
    <name evidence="1" type="ORF">SAMN04489707_103243</name>
</gene>
<name>A0A1I7JWR3_9BURK</name>
<accession>A0A1I7JWR3</accession>
<evidence type="ECO:0000313" key="2">
    <source>
        <dbReference type="Proteomes" id="UP000183656"/>
    </source>
</evidence>
<dbReference type="AlphaFoldDB" id="A0A1I7JWR3"/>